<sequence>MDKFVLTVSAVWRRSSSAAPGSERSSGGGARGGGGGCGQAAVVDEAEVAAGTEAEAAAGTEARRLPDLRGAPAVLAEVAALVVAVLAEVAALVEAAAGAVARRLLDLRGVAAVLAEVAVLADKRRRSWRRRWSWRRRRRRRSWTRGGGGGRGRGGDAQGGDDARRRAAELAEVADGAVTPFACPRWDEFIRQFFADQLVPDLRGIFLCRDQPIPPTPKPNIPKSGIAPSYPILATKHYLKLFL</sequence>
<dbReference type="EMBL" id="CM000126">
    <property type="protein sequence ID" value="EAY74838.1"/>
    <property type="molecule type" value="Genomic_DNA"/>
</dbReference>
<gene>
    <name evidence="2" type="ORF">OsI_02730</name>
</gene>
<proteinExistence type="predicted"/>
<protein>
    <submittedName>
        <fullName evidence="2">Uncharacterized protein</fullName>
    </submittedName>
</protein>
<evidence type="ECO:0000313" key="2">
    <source>
        <dbReference type="EMBL" id="EAY74838.1"/>
    </source>
</evidence>
<feature type="compositionally biased region" description="Gly residues" evidence="1">
    <location>
        <begin position="26"/>
        <end position="38"/>
    </location>
</feature>
<name>A2WS92_ORYSI</name>
<dbReference type="AlphaFoldDB" id="A2WS92"/>
<keyword evidence="3" id="KW-1185">Reference proteome</keyword>
<feature type="region of interest" description="Disordered" evidence="1">
    <location>
        <begin position="139"/>
        <end position="164"/>
    </location>
</feature>
<dbReference type="Gramene" id="BGIOSGA001273-TA">
    <property type="protein sequence ID" value="BGIOSGA001273-PA"/>
    <property type="gene ID" value="BGIOSGA001273"/>
</dbReference>
<reference evidence="2 3" key="1">
    <citation type="journal article" date="2005" name="PLoS Biol.">
        <title>The genomes of Oryza sativa: a history of duplications.</title>
        <authorList>
            <person name="Yu J."/>
            <person name="Wang J."/>
            <person name="Lin W."/>
            <person name="Li S."/>
            <person name="Li H."/>
            <person name="Zhou J."/>
            <person name="Ni P."/>
            <person name="Dong W."/>
            <person name="Hu S."/>
            <person name="Zeng C."/>
            <person name="Zhang J."/>
            <person name="Zhang Y."/>
            <person name="Li R."/>
            <person name="Xu Z."/>
            <person name="Li S."/>
            <person name="Li X."/>
            <person name="Zheng H."/>
            <person name="Cong L."/>
            <person name="Lin L."/>
            <person name="Yin J."/>
            <person name="Geng J."/>
            <person name="Li G."/>
            <person name="Shi J."/>
            <person name="Liu J."/>
            <person name="Lv H."/>
            <person name="Li J."/>
            <person name="Wang J."/>
            <person name="Deng Y."/>
            <person name="Ran L."/>
            <person name="Shi X."/>
            <person name="Wang X."/>
            <person name="Wu Q."/>
            <person name="Li C."/>
            <person name="Ren X."/>
            <person name="Wang J."/>
            <person name="Wang X."/>
            <person name="Li D."/>
            <person name="Liu D."/>
            <person name="Zhang X."/>
            <person name="Ji Z."/>
            <person name="Zhao W."/>
            <person name="Sun Y."/>
            <person name="Zhang Z."/>
            <person name="Bao J."/>
            <person name="Han Y."/>
            <person name="Dong L."/>
            <person name="Ji J."/>
            <person name="Chen P."/>
            <person name="Wu S."/>
            <person name="Liu J."/>
            <person name="Xiao Y."/>
            <person name="Bu D."/>
            <person name="Tan J."/>
            <person name="Yang L."/>
            <person name="Ye C."/>
            <person name="Zhang J."/>
            <person name="Xu J."/>
            <person name="Zhou Y."/>
            <person name="Yu Y."/>
            <person name="Zhang B."/>
            <person name="Zhuang S."/>
            <person name="Wei H."/>
            <person name="Liu B."/>
            <person name="Lei M."/>
            <person name="Yu H."/>
            <person name="Li Y."/>
            <person name="Xu H."/>
            <person name="Wei S."/>
            <person name="He X."/>
            <person name="Fang L."/>
            <person name="Zhang Z."/>
            <person name="Zhang Y."/>
            <person name="Huang X."/>
            <person name="Su Z."/>
            <person name="Tong W."/>
            <person name="Li J."/>
            <person name="Tong Z."/>
            <person name="Li S."/>
            <person name="Ye J."/>
            <person name="Wang L."/>
            <person name="Fang L."/>
            <person name="Lei T."/>
            <person name="Chen C."/>
            <person name="Chen H."/>
            <person name="Xu Z."/>
            <person name="Li H."/>
            <person name="Huang H."/>
            <person name="Zhang F."/>
            <person name="Xu H."/>
            <person name="Li N."/>
            <person name="Zhao C."/>
            <person name="Li S."/>
            <person name="Dong L."/>
            <person name="Huang Y."/>
            <person name="Li L."/>
            <person name="Xi Y."/>
            <person name="Qi Q."/>
            <person name="Li W."/>
            <person name="Zhang B."/>
            <person name="Hu W."/>
            <person name="Zhang Y."/>
            <person name="Tian X."/>
            <person name="Jiao Y."/>
            <person name="Liang X."/>
            <person name="Jin J."/>
            <person name="Gao L."/>
            <person name="Zheng W."/>
            <person name="Hao B."/>
            <person name="Liu S."/>
            <person name="Wang W."/>
            <person name="Yuan L."/>
            <person name="Cao M."/>
            <person name="McDermott J."/>
            <person name="Samudrala R."/>
            <person name="Wang J."/>
            <person name="Wong G.K."/>
            <person name="Yang H."/>
        </authorList>
    </citation>
    <scope>NUCLEOTIDE SEQUENCE [LARGE SCALE GENOMIC DNA]</scope>
    <source>
        <strain evidence="3">cv. 93-11</strain>
    </source>
</reference>
<evidence type="ECO:0000313" key="3">
    <source>
        <dbReference type="Proteomes" id="UP000007015"/>
    </source>
</evidence>
<dbReference type="HOGENOM" id="CLU_1252350_0_0_1"/>
<evidence type="ECO:0000256" key="1">
    <source>
        <dbReference type="SAM" id="MobiDB-lite"/>
    </source>
</evidence>
<feature type="region of interest" description="Disordered" evidence="1">
    <location>
        <begin position="17"/>
        <end position="38"/>
    </location>
</feature>
<dbReference type="OMA" id="RRRSWMC"/>
<dbReference type="Proteomes" id="UP000007015">
    <property type="component" value="Chromosome 1"/>
</dbReference>
<organism evidence="2 3">
    <name type="scientific">Oryza sativa subsp. indica</name>
    <name type="common">Rice</name>
    <dbReference type="NCBI Taxonomy" id="39946"/>
    <lineage>
        <taxon>Eukaryota</taxon>
        <taxon>Viridiplantae</taxon>
        <taxon>Streptophyta</taxon>
        <taxon>Embryophyta</taxon>
        <taxon>Tracheophyta</taxon>
        <taxon>Spermatophyta</taxon>
        <taxon>Magnoliopsida</taxon>
        <taxon>Liliopsida</taxon>
        <taxon>Poales</taxon>
        <taxon>Poaceae</taxon>
        <taxon>BOP clade</taxon>
        <taxon>Oryzoideae</taxon>
        <taxon>Oryzeae</taxon>
        <taxon>Oryzinae</taxon>
        <taxon>Oryza</taxon>
        <taxon>Oryza sativa</taxon>
    </lineage>
</organism>
<accession>A2WS92</accession>
<feature type="compositionally biased region" description="Gly residues" evidence="1">
    <location>
        <begin position="145"/>
        <end position="158"/>
    </location>
</feature>